<dbReference type="AlphaFoldDB" id="A0A918ARM3"/>
<sequence length="106" mass="12125">MYRSLIVARFNPDHAGVIAEIFAESDATELPHRLGASARTLFRFHDLYLHLIESEQDIGAGVTALRDDPLFQQVNTRLSPYVRAYSPDWRSPRDAMAEPFYSWEAV</sequence>
<proteinExistence type="predicted"/>
<dbReference type="Proteomes" id="UP000639606">
    <property type="component" value="Unassembled WGS sequence"/>
</dbReference>
<reference evidence="1" key="1">
    <citation type="journal article" date="2014" name="Int. J. Syst. Evol. Microbiol.">
        <title>Complete genome sequence of Corynebacterium casei LMG S-19264T (=DSM 44701T), isolated from a smear-ripened cheese.</title>
        <authorList>
            <consortium name="US DOE Joint Genome Institute (JGI-PGF)"/>
            <person name="Walter F."/>
            <person name="Albersmeier A."/>
            <person name="Kalinowski J."/>
            <person name="Ruckert C."/>
        </authorList>
    </citation>
    <scope>NUCLEOTIDE SEQUENCE</scope>
    <source>
        <strain evidence="1">JCM 3313</strain>
    </source>
</reference>
<dbReference type="GO" id="GO:0030639">
    <property type="term" value="P:polyketide biosynthetic process"/>
    <property type="evidence" value="ECO:0007669"/>
    <property type="project" value="InterPro"/>
</dbReference>
<accession>A0A918ARM3</accession>
<dbReference type="InterPro" id="IPR038474">
    <property type="entry name" value="Polyketide_synth_cyclase_sf"/>
</dbReference>
<dbReference type="RefSeq" id="WP_189225181.1">
    <property type="nucleotide sequence ID" value="NZ_BMRG01000009.1"/>
</dbReference>
<evidence type="ECO:0008006" key="3">
    <source>
        <dbReference type="Google" id="ProtNLM"/>
    </source>
</evidence>
<name>A0A918ARM3_9PSEU</name>
<dbReference type="Pfam" id="PF04673">
    <property type="entry name" value="Cyclase_polyket"/>
    <property type="match status" value="1"/>
</dbReference>
<dbReference type="SUPFAM" id="SSF54909">
    <property type="entry name" value="Dimeric alpha+beta barrel"/>
    <property type="match status" value="1"/>
</dbReference>
<dbReference type="InterPro" id="IPR006765">
    <property type="entry name" value="Polyketide_synth_cyclase"/>
</dbReference>
<organism evidence="1 2">
    <name type="scientific">Saccharothrix coeruleofusca</name>
    <dbReference type="NCBI Taxonomy" id="33919"/>
    <lineage>
        <taxon>Bacteria</taxon>
        <taxon>Bacillati</taxon>
        <taxon>Actinomycetota</taxon>
        <taxon>Actinomycetes</taxon>
        <taxon>Pseudonocardiales</taxon>
        <taxon>Pseudonocardiaceae</taxon>
        <taxon>Saccharothrix</taxon>
    </lineage>
</organism>
<gene>
    <name evidence="1" type="ORF">GCM10010185_43940</name>
</gene>
<dbReference type="Gene3D" id="3.30.70.1090">
    <property type="entry name" value="Dimeric alpha+beta barrel"/>
    <property type="match status" value="1"/>
</dbReference>
<comment type="caution">
    <text evidence="1">The sequence shown here is derived from an EMBL/GenBank/DDBJ whole genome shotgun (WGS) entry which is preliminary data.</text>
</comment>
<dbReference type="InterPro" id="IPR011008">
    <property type="entry name" value="Dimeric_a/b-barrel"/>
</dbReference>
<dbReference type="EMBL" id="BMRG01000009">
    <property type="protein sequence ID" value="GGP66435.1"/>
    <property type="molecule type" value="Genomic_DNA"/>
</dbReference>
<evidence type="ECO:0000313" key="1">
    <source>
        <dbReference type="EMBL" id="GGP66435.1"/>
    </source>
</evidence>
<reference evidence="1" key="2">
    <citation type="submission" date="2020-09" db="EMBL/GenBank/DDBJ databases">
        <authorList>
            <person name="Sun Q."/>
            <person name="Ohkuma M."/>
        </authorList>
    </citation>
    <scope>NUCLEOTIDE SEQUENCE</scope>
    <source>
        <strain evidence="1">JCM 3313</strain>
    </source>
</reference>
<evidence type="ECO:0000313" key="2">
    <source>
        <dbReference type="Proteomes" id="UP000639606"/>
    </source>
</evidence>
<keyword evidence="2" id="KW-1185">Reference proteome</keyword>
<protein>
    <recommendedName>
        <fullName evidence="3">Cyclase</fullName>
    </recommendedName>
</protein>